<reference evidence="1" key="2">
    <citation type="submission" date="2020-09" db="EMBL/GenBank/DDBJ databases">
        <authorList>
            <person name="Sun Q."/>
            <person name="Ohkuma M."/>
        </authorList>
    </citation>
    <scope>NUCLEOTIDE SEQUENCE</scope>
    <source>
        <strain evidence="1">JCM 15325</strain>
    </source>
</reference>
<dbReference type="RefSeq" id="WP_188802997.1">
    <property type="nucleotide sequence ID" value="NZ_BMOK01000008.1"/>
</dbReference>
<dbReference type="AlphaFoldDB" id="A0A917S3Y6"/>
<proteinExistence type="predicted"/>
<name>A0A917S3Y6_9BACL</name>
<dbReference type="EMBL" id="BMOK01000008">
    <property type="protein sequence ID" value="GGL56073.1"/>
    <property type="molecule type" value="Genomic_DNA"/>
</dbReference>
<sequence length="75" mass="8968">MHEYKIFLKEKKQIDELMEQGCQIVSVKENLNGAFVQFRPIDEEALDQVNTLRLLTPDSRKYFTNQLRLKRQVKN</sequence>
<organism evidence="1 2">
    <name type="scientific">Sporolactobacillus putidus</name>
    <dbReference type="NCBI Taxonomy" id="492735"/>
    <lineage>
        <taxon>Bacteria</taxon>
        <taxon>Bacillati</taxon>
        <taxon>Bacillota</taxon>
        <taxon>Bacilli</taxon>
        <taxon>Bacillales</taxon>
        <taxon>Sporolactobacillaceae</taxon>
        <taxon>Sporolactobacillus</taxon>
    </lineage>
</organism>
<evidence type="ECO:0000313" key="1">
    <source>
        <dbReference type="EMBL" id="GGL56073.1"/>
    </source>
</evidence>
<dbReference type="Proteomes" id="UP000654670">
    <property type="component" value="Unassembled WGS sequence"/>
</dbReference>
<evidence type="ECO:0000313" key="2">
    <source>
        <dbReference type="Proteomes" id="UP000654670"/>
    </source>
</evidence>
<accession>A0A917S3Y6</accession>
<comment type="caution">
    <text evidence="1">The sequence shown here is derived from an EMBL/GenBank/DDBJ whole genome shotgun (WGS) entry which is preliminary data.</text>
</comment>
<keyword evidence="2" id="KW-1185">Reference proteome</keyword>
<reference evidence="1" key="1">
    <citation type="journal article" date="2014" name="Int. J. Syst. Evol. Microbiol.">
        <title>Complete genome sequence of Corynebacterium casei LMG S-19264T (=DSM 44701T), isolated from a smear-ripened cheese.</title>
        <authorList>
            <consortium name="US DOE Joint Genome Institute (JGI-PGF)"/>
            <person name="Walter F."/>
            <person name="Albersmeier A."/>
            <person name="Kalinowski J."/>
            <person name="Ruckert C."/>
        </authorList>
    </citation>
    <scope>NUCLEOTIDE SEQUENCE</scope>
    <source>
        <strain evidence="1">JCM 15325</strain>
    </source>
</reference>
<protein>
    <submittedName>
        <fullName evidence="1">Uncharacterized protein</fullName>
    </submittedName>
</protein>
<gene>
    <name evidence="1" type="ORF">GCM10007968_20240</name>
</gene>